<evidence type="ECO:0000313" key="4">
    <source>
        <dbReference type="Proteomes" id="UP000078550"/>
    </source>
</evidence>
<dbReference type="Proteomes" id="UP000078555">
    <property type="component" value="Unassembled WGS sequence"/>
</dbReference>
<keyword evidence="1" id="KW-1133">Transmembrane helix</keyword>
<reference evidence="2" key="1">
    <citation type="submission" date="2016-05" db="EMBL/GenBank/DDBJ databases">
        <authorList>
            <person name="Lavstsen T."/>
            <person name="Jespersen J.S."/>
        </authorList>
    </citation>
    <scope>NUCLEOTIDE SEQUENCE [LARGE SCALE GENOMIC DNA]</scope>
</reference>
<sequence>MSRDIYLLVDSPSYKFDKALNNVFKYCQFCSYCDEKKEYFYGNHGKKMLCYYFVHNLEKVYTEISSNAIIKDKRCNDVLFWLYDNLINVHDIRVQSTYEEIINEFKEVQKEIISKVSHITEDNFCGTSFKKILPFAECTKRKKLSDYCENYKFMESKLNEPDGYCGIYYHYLTKNTELYKTISSECTHNSDNNNCLSFKDCHSYDPQNLLGNDKCMIIEKSDASRRKMEKEEEQYTQCGPGYECVSKNFFDTSINYSDYRIVPLIVLSIWGTFLSLYFLYKLSPFRPWLNNLLHKKNIIKKNLHNEEFQELLESDSEDAHINFNNREYHITYNRE</sequence>
<evidence type="ECO:0000256" key="1">
    <source>
        <dbReference type="SAM" id="Phobius"/>
    </source>
</evidence>
<name>A0A1A9AQL4_PLAOA</name>
<dbReference type="AlphaFoldDB" id="A0A1A9AQL4"/>
<dbReference type="EMBL" id="FLRE01003484">
    <property type="protein sequence ID" value="SBT59521.1"/>
    <property type="molecule type" value="Genomic_DNA"/>
</dbReference>
<dbReference type="InterPro" id="IPR008780">
    <property type="entry name" value="Plasmodium_Vir"/>
</dbReference>
<feature type="transmembrane region" description="Helical" evidence="1">
    <location>
        <begin position="261"/>
        <end position="280"/>
    </location>
</feature>
<dbReference type="EMBL" id="FLRD01001914">
    <property type="protein sequence ID" value="SBT58530.1"/>
    <property type="molecule type" value="Genomic_DNA"/>
</dbReference>
<organism evidence="2 5">
    <name type="scientific">Plasmodium ovale wallikeri</name>
    <dbReference type="NCBI Taxonomy" id="864142"/>
    <lineage>
        <taxon>Eukaryota</taxon>
        <taxon>Sar</taxon>
        <taxon>Alveolata</taxon>
        <taxon>Apicomplexa</taxon>
        <taxon>Aconoidasida</taxon>
        <taxon>Haemosporida</taxon>
        <taxon>Plasmodiidae</taxon>
        <taxon>Plasmodium</taxon>
        <taxon>Plasmodium (Plasmodium)</taxon>
    </lineage>
</organism>
<keyword evidence="1" id="KW-0472">Membrane</keyword>
<evidence type="ECO:0000313" key="3">
    <source>
        <dbReference type="EMBL" id="SBT59521.1"/>
    </source>
</evidence>
<reference evidence="4 5" key="2">
    <citation type="submission" date="2016-05" db="EMBL/GenBank/DDBJ databases">
        <authorList>
            <person name="Naeem Raeece"/>
        </authorList>
    </citation>
    <scope>NUCLEOTIDE SEQUENCE [LARGE SCALE GENOMIC DNA]</scope>
</reference>
<evidence type="ECO:0000313" key="5">
    <source>
        <dbReference type="Proteomes" id="UP000078555"/>
    </source>
</evidence>
<keyword evidence="5" id="KW-1185">Reference proteome</keyword>
<evidence type="ECO:0000313" key="2">
    <source>
        <dbReference type="EMBL" id="SBT58530.1"/>
    </source>
</evidence>
<proteinExistence type="predicted"/>
<dbReference type="Proteomes" id="UP000078550">
    <property type="component" value="Unassembled WGS sequence"/>
</dbReference>
<gene>
    <name evidence="2" type="ORF">POVWA1_088360</name>
    <name evidence="3" type="ORF">POVWA2_097520</name>
</gene>
<dbReference type="Pfam" id="PF05795">
    <property type="entry name" value="Plasmodium_Vir"/>
    <property type="match status" value="1"/>
</dbReference>
<keyword evidence="1" id="KW-0812">Transmembrane</keyword>
<protein>
    <submittedName>
        <fullName evidence="2">PIR Superfamily Protein</fullName>
    </submittedName>
</protein>
<accession>A0A1A9AQL4</accession>